<dbReference type="SUPFAM" id="SSF51735">
    <property type="entry name" value="NAD(P)-binding Rossmann-fold domains"/>
    <property type="match status" value="1"/>
</dbReference>
<dbReference type="InterPro" id="IPR036291">
    <property type="entry name" value="NAD(P)-bd_dom_sf"/>
</dbReference>
<dbReference type="AlphaFoldDB" id="A0A1M5KIR9"/>
<keyword evidence="2" id="KW-0560">Oxidoreductase</keyword>
<organism evidence="7 8">
    <name type="scientific">Jatrophihabitans endophyticus</name>
    <dbReference type="NCBI Taxonomy" id="1206085"/>
    <lineage>
        <taxon>Bacteria</taxon>
        <taxon>Bacillati</taxon>
        <taxon>Actinomycetota</taxon>
        <taxon>Actinomycetes</taxon>
        <taxon>Jatrophihabitantales</taxon>
        <taxon>Jatrophihabitantaceae</taxon>
        <taxon>Jatrophihabitans</taxon>
    </lineage>
</organism>
<evidence type="ECO:0000313" key="8">
    <source>
        <dbReference type="Proteomes" id="UP000186132"/>
    </source>
</evidence>
<dbReference type="Pfam" id="PF03446">
    <property type="entry name" value="NAD_binding_2"/>
    <property type="match status" value="1"/>
</dbReference>
<comment type="similarity">
    <text evidence="1">Belongs to the HIBADH-related family.</text>
</comment>
<feature type="domain" description="3-hydroxyisobutyrate dehydrogenase-like NAD-binding" evidence="6">
    <location>
        <begin position="160"/>
        <end position="279"/>
    </location>
</feature>
<gene>
    <name evidence="7" type="ORF">SAMN05443575_2154</name>
</gene>
<sequence length="281" mass="28083">MRVAVLGTGTMGAGMARSARREGLDVTVWNRTAERARPLAADGITVAGSVTEAVSAADAVITMLYDTDAVLAVTAELVAALDGGAVWLQAATVGPGGIGRIAAAAGDATLLDAPVLGTKQPAEQGTLVPLVSGDPAAIDRVRPLLEAIGARTVVAGERLGDGSALKLACNAWLATITAATAQSVALARGLGVDPSLFLQAIDGGPVNSPYAQLKGGAMLARDWTPSFALDGLRKDIALVAGAAADAGVDTTLADALARVFAQASERGHGADDIAAVVTAWD</sequence>
<dbReference type="InterPro" id="IPR029154">
    <property type="entry name" value="HIBADH-like_NADP-bd"/>
</dbReference>
<dbReference type="InterPro" id="IPR006115">
    <property type="entry name" value="6PGDH_NADP-bd"/>
</dbReference>
<accession>A0A1M5KIR9</accession>
<evidence type="ECO:0000259" key="6">
    <source>
        <dbReference type="Pfam" id="PF14833"/>
    </source>
</evidence>
<feature type="active site" evidence="4">
    <location>
        <position position="166"/>
    </location>
</feature>
<dbReference type="InterPro" id="IPR015815">
    <property type="entry name" value="HIBADH-related"/>
</dbReference>
<name>A0A1M5KIR9_9ACTN</name>
<dbReference type="GO" id="GO:0051287">
    <property type="term" value="F:NAD binding"/>
    <property type="evidence" value="ECO:0007669"/>
    <property type="project" value="InterPro"/>
</dbReference>
<evidence type="ECO:0000256" key="2">
    <source>
        <dbReference type="ARBA" id="ARBA00023002"/>
    </source>
</evidence>
<dbReference type="EMBL" id="FQVU01000003">
    <property type="protein sequence ID" value="SHG52093.1"/>
    <property type="molecule type" value="Genomic_DNA"/>
</dbReference>
<dbReference type="SUPFAM" id="SSF48179">
    <property type="entry name" value="6-phosphogluconate dehydrogenase C-terminal domain-like"/>
    <property type="match status" value="1"/>
</dbReference>
<dbReference type="OrthoDB" id="3185659at2"/>
<dbReference type="InterPro" id="IPR051265">
    <property type="entry name" value="HIBADH-related_NP60_sf"/>
</dbReference>
<dbReference type="STRING" id="1206085.SAMN05443575_2154"/>
<evidence type="ECO:0000259" key="5">
    <source>
        <dbReference type="Pfam" id="PF03446"/>
    </source>
</evidence>
<proteinExistence type="inferred from homology"/>
<dbReference type="InterPro" id="IPR013328">
    <property type="entry name" value="6PGD_dom2"/>
</dbReference>
<evidence type="ECO:0000313" key="7">
    <source>
        <dbReference type="EMBL" id="SHG52093.1"/>
    </source>
</evidence>
<evidence type="ECO:0000256" key="3">
    <source>
        <dbReference type="ARBA" id="ARBA00023027"/>
    </source>
</evidence>
<dbReference type="PIRSF" id="PIRSF000103">
    <property type="entry name" value="HIBADH"/>
    <property type="match status" value="1"/>
</dbReference>
<dbReference type="GO" id="GO:0016491">
    <property type="term" value="F:oxidoreductase activity"/>
    <property type="evidence" value="ECO:0007669"/>
    <property type="project" value="UniProtKB-KW"/>
</dbReference>
<reference evidence="8" key="1">
    <citation type="submission" date="2016-11" db="EMBL/GenBank/DDBJ databases">
        <authorList>
            <person name="Varghese N."/>
            <person name="Submissions S."/>
        </authorList>
    </citation>
    <scope>NUCLEOTIDE SEQUENCE [LARGE SCALE GENOMIC DNA]</scope>
    <source>
        <strain evidence="8">DSM 45627</strain>
    </source>
</reference>
<dbReference type="Gene3D" id="1.10.1040.10">
    <property type="entry name" value="N-(1-d-carboxylethyl)-l-norvaline Dehydrogenase, domain 2"/>
    <property type="match status" value="1"/>
</dbReference>
<dbReference type="Pfam" id="PF14833">
    <property type="entry name" value="NAD_binding_11"/>
    <property type="match status" value="1"/>
</dbReference>
<dbReference type="GO" id="GO:0050661">
    <property type="term" value="F:NADP binding"/>
    <property type="evidence" value="ECO:0007669"/>
    <property type="project" value="InterPro"/>
</dbReference>
<dbReference type="Proteomes" id="UP000186132">
    <property type="component" value="Unassembled WGS sequence"/>
</dbReference>
<dbReference type="Gene3D" id="3.40.50.720">
    <property type="entry name" value="NAD(P)-binding Rossmann-like Domain"/>
    <property type="match status" value="1"/>
</dbReference>
<dbReference type="PANTHER" id="PTHR43580">
    <property type="entry name" value="OXIDOREDUCTASE GLYR1-RELATED"/>
    <property type="match status" value="1"/>
</dbReference>
<keyword evidence="3" id="KW-0520">NAD</keyword>
<dbReference type="PANTHER" id="PTHR43580:SF2">
    <property type="entry name" value="CYTOKINE-LIKE NUCLEAR FACTOR N-PAC"/>
    <property type="match status" value="1"/>
</dbReference>
<protein>
    <submittedName>
        <fullName evidence="7">3-hydroxyisobutyrate dehydrogenase</fullName>
    </submittedName>
</protein>
<feature type="domain" description="6-phosphogluconate dehydrogenase NADP-binding" evidence="5">
    <location>
        <begin position="3"/>
        <end position="156"/>
    </location>
</feature>
<keyword evidence="8" id="KW-1185">Reference proteome</keyword>
<evidence type="ECO:0000256" key="4">
    <source>
        <dbReference type="PIRSR" id="PIRSR000103-1"/>
    </source>
</evidence>
<evidence type="ECO:0000256" key="1">
    <source>
        <dbReference type="ARBA" id="ARBA00009080"/>
    </source>
</evidence>
<dbReference type="InterPro" id="IPR008927">
    <property type="entry name" value="6-PGluconate_DH-like_C_sf"/>
</dbReference>